<reference evidence="2 3" key="1">
    <citation type="journal article" date="2016" name="Nat. Commun.">
        <title>Thousands of microbial genomes shed light on interconnected biogeochemical processes in an aquifer system.</title>
        <authorList>
            <person name="Anantharaman K."/>
            <person name="Brown C.T."/>
            <person name="Hug L.A."/>
            <person name="Sharon I."/>
            <person name="Castelle C.J."/>
            <person name="Probst A.J."/>
            <person name="Thomas B.C."/>
            <person name="Singh A."/>
            <person name="Wilkins M.J."/>
            <person name="Karaoz U."/>
            <person name="Brodie E.L."/>
            <person name="Williams K.H."/>
            <person name="Hubbard S.S."/>
            <person name="Banfield J.F."/>
        </authorList>
    </citation>
    <scope>NUCLEOTIDE SEQUENCE [LARGE SCALE GENOMIC DNA]</scope>
</reference>
<gene>
    <name evidence="2" type="ORF">A2V71_03935</name>
</gene>
<dbReference type="AlphaFoldDB" id="A0A1F5DLK3"/>
<evidence type="ECO:0000313" key="2">
    <source>
        <dbReference type="EMBL" id="OGD56032.1"/>
    </source>
</evidence>
<dbReference type="Proteomes" id="UP000178764">
    <property type="component" value="Unassembled WGS sequence"/>
</dbReference>
<evidence type="ECO:0000256" key="1">
    <source>
        <dbReference type="SAM" id="Phobius"/>
    </source>
</evidence>
<accession>A0A1F5DLK3</accession>
<comment type="caution">
    <text evidence="2">The sequence shown here is derived from an EMBL/GenBank/DDBJ whole genome shotgun (WGS) entry which is preliminary data.</text>
</comment>
<keyword evidence="1" id="KW-0812">Transmembrane</keyword>
<organism evidence="2 3">
    <name type="scientific">Candidatus Berkelbacteria bacterium RBG_13_40_8</name>
    <dbReference type="NCBI Taxonomy" id="1797467"/>
    <lineage>
        <taxon>Bacteria</taxon>
        <taxon>Candidatus Berkelbacteria</taxon>
    </lineage>
</organism>
<sequence length="171" mass="19942">MPIFGQKPVPLKLNFKQRPFAGERCPLCQKNRLTVAHQYPICTQCRKIFSNNEKILKELAGHEIIFDKDEIDWKEKPCPTISGSYDTKRWQGSFSLQKWSVTRSEDFSQEEALLVRQILELLTPSFIDRQKKRKTKIRRRIFFIALGATVATAAYLAKKHSDLKNKEDTIE</sequence>
<keyword evidence="1" id="KW-1133">Transmembrane helix</keyword>
<evidence type="ECO:0000313" key="3">
    <source>
        <dbReference type="Proteomes" id="UP000178764"/>
    </source>
</evidence>
<protein>
    <submittedName>
        <fullName evidence="2">Uncharacterized protein</fullName>
    </submittedName>
</protein>
<proteinExistence type="predicted"/>
<keyword evidence="1" id="KW-0472">Membrane</keyword>
<feature type="transmembrane region" description="Helical" evidence="1">
    <location>
        <begin position="141"/>
        <end position="157"/>
    </location>
</feature>
<name>A0A1F5DLK3_9BACT</name>
<dbReference type="EMBL" id="MEZT01000031">
    <property type="protein sequence ID" value="OGD56032.1"/>
    <property type="molecule type" value="Genomic_DNA"/>
</dbReference>